<dbReference type="SUPFAM" id="SSF49464">
    <property type="entry name" value="Carboxypeptidase regulatory domain-like"/>
    <property type="match status" value="1"/>
</dbReference>
<dbReference type="Gene3D" id="2.60.40.1120">
    <property type="entry name" value="Carboxypeptidase-like, regulatory domain"/>
    <property type="match status" value="1"/>
</dbReference>
<sequence>MKLQKMLFAMLATLLLSIPSMAQVTTSGISGKIVDQNNDFLPGVSITVTHTPSGTVYRTISNAEGYFRIIGMRPGGPYELVGRFLGYQDTKVENINLALGETNSVDIKMNETSFSLGEVTVLADRSSVFNSQRTGAANNFTSKVIESTPMISRSIFDVAKLTPSAISTGNGTSFAGSSNKYNSFQIDGTVNNDVFGLSSAGTNGDQAGVTPISLDAIEEIQVVIAPFDVRQGGFTGGGINAITKSGTNTFHGTAYTYYQNQNLIGKTPGKDVKNRERLGKQNSQTFGFTLGGPIVKNKLFFFTNFEYTGDDYPTSYNMGDAKKDGKKYVASPGVSLITKDEADQVINHLKTLANGYDGGGYDAKNVDTRGYKALARFDWNINDNHKMTLRYNFTKGRKLNFSRGKDNLRLGDNGYYMNSTTHSLVTELQSRFSETISNEFRFGFTRVRDFREMVGIAMPTVSIELDGNRRISFGSEPYSSANELDQDIFTLADNLSLFLGDHTVTIGTHNEFFKMRNLFIRQNTGEYRYSSIADWLSVGTPQEVAPKQYDYSFSDVDGNRRWSPRFGAAQVGLYAQDDWRVSDDFRLTYGLRVDVPIFFDKPSVNEAFNATNIAKDFQVATDQMPASTPLFSPRVGFRWNLNESKASLLRGGVGVFTGRVPFVWISNSFSNTGVEYNRTRLQKNDFAGAIADGFKFQMDPANQYKPSKVWNSEIDVLDKKFKFPQVLRLNLAWEQRLPYDIRFTLEGIYSKTLNNIMFKNLSFERDGQLDNGTGDKRFLYTQRAESKAYNGIIYLTNSSKGYSYNITAKLEKNFDFGLSTMLAYTYGDARAINDGTSSQAYSNWQYNEIYNGDDDQTISFADFNRPHSIIANIAYRVEYAKNFATSVSLFYSGLSGRNYSMVYNGDINGDRANGNDLMYIPTEQELQGMKFVTNRTVKTDPEEQRANFAKWIEKDYAQYRGTYIPRNALMAPFEHEFDFHLAQDFYFNVMGRRNTLQVNFDVMNIGNLINPAWGIQNSVGYNYNPMAVSRKGNEVSYTFNMPSSDTLYYLSDFGSRWKAQIGVKYIF</sequence>
<evidence type="ECO:0000256" key="3">
    <source>
        <dbReference type="ARBA" id="ARBA00022452"/>
    </source>
</evidence>
<keyword evidence="5" id="KW-0472">Membrane</keyword>
<organism evidence="8 9">
    <name type="scientific">Porphyromonas levii</name>
    <dbReference type="NCBI Taxonomy" id="28114"/>
    <lineage>
        <taxon>Bacteria</taxon>
        <taxon>Pseudomonadati</taxon>
        <taxon>Bacteroidota</taxon>
        <taxon>Bacteroidia</taxon>
        <taxon>Bacteroidales</taxon>
        <taxon>Porphyromonadaceae</taxon>
        <taxon>Porphyromonas</taxon>
    </lineage>
</organism>
<dbReference type="InterPro" id="IPR057601">
    <property type="entry name" value="Oar-like_b-barrel"/>
</dbReference>
<comment type="subcellular location">
    <subcellularLocation>
        <location evidence="1">Cell outer membrane</location>
        <topology evidence="1">Multi-pass membrane protein</topology>
    </subcellularLocation>
</comment>
<keyword evidence="9" id="KW-1185">Reference proteome</keyword>
<accession>A0A4Y8WMP0</accession>
<dbReference type="AlphaFoldDB" id="A0A4Y8WMP0"/>
<keyword evidence="3" id="KW-1134">Transmembrane beta strand</keyword>
<dbReference type="STRING" id="1122973.GCA_000379925_01557"/>
<feature type="domain" description="TonB-dependent transporter Oar-like beta-barrel" evidence="7">
    <location>
        <begin position="242"/>
        <end position="1010"/>
    </location>
</feature>
<name>A0A4Y8WMP0_9PORP</name>
<dbReference type="PANTHER" id="PTHR30069">
    <property type="entry name" value="TONB-DEPENDENT OUTER MEMBRANE RECEPTOR"/>
    <property type="match status" value="1"/>
</dbReference>
<evidence type="ECO:0000256" key="6">
    <source>
        <dbReference type="ARBA" id="ARBA00023237"/>
    </source>
</evidence>
<keyword evidence="2" id="KW-0813">Transport</keyword>
<dbReference type="EMBL" id="SPNC01000190">
    <property type="protein sequence ID" value="TFH94098.1"/>
    <property type="molecule type" value="Genomic_DNA"/>
</dbReference>
<dbReference type="InterPro" id="IPR039426">
    <property type="entry name" value="TonB-dep_rcpt-like"/>
</dbReference>
<gene>
    <name evidence="8" type="ORF">E4P47_08960</name>
</gene>
<evidence type="ECO:0000313" key="9">
    <source>
        <dbReference type="Proteomes" id="UP000297225"/>
    </source>
</evidence>
<evidence type="ECO:0000259" key="7">
    <source>
        <dbReference type="Pfam" id="PF25183"/>
    </source>
</evidence>
<evidence type="ECO:0000256" key="2">
    <source>
        <dbReference type="ARBA" id="ARBA00022448"/>
    </source>
</evidence>
<evidence type="ECO:0000256" key="4">
    <source>
        <dbReference type="ARBA" id="ARBA00022692"/>
    </source>
</evidence>
<dbReference type="PANTHER" id="PTHR30069:SF46">
    <property type="entry name" value="OAR PROTEIN"/>
    <property type="match status" value="1"/>
</dbReference>
<reference evidence="8 9" key="1">
    <citation type="submission" date="2019-03" db="EMBL/GenBank/DDBJ databases">
        <title>Porphyromonas levii Isolated from the Uterus of Dairy Cows.</title>
        <authorList>
            <person name="Francis A.M."/>
        </authorList>
    </citation>
    <scope>NUCLEOTIDE SEQUENCE [LARGE SCALE GENOMIC DNA]</scope>
    <source>
        <strain evidence="8 9">AF5678</strain>
    </source>
</reference>
<dbReference type="RefSeq" id="WP_134849074.1">
    <property type="nucleotide sequence ID" value="NZ_CP197400.1"/>
</dbReference>
<dbReference type="GO" id="GO:0009279">
    <property type="term" value="C:cell outer membrane"/>
    <property type="evidence" value="ECO:0007669"/>
    <property type="project" value="UniProtKB-SubCell"/>
</dbReference>
<dbReference type="Gene3D" id="2.40.170.20">
    <property type="entry name" value="TonB-dependent receptor, beta-barrel domain"/>
    <property type="match status" value="1"/>
</dbReference>
<dbReference type="Proteomes" id="UP000297225">
    <property type="component" value="Unassembled WGS sequence"/>
</dbReference>
<dbReference type="OrthoDB" id="9768147at2"/>
<dbReference type="Pfam" id="PF13620">
    <property type="entry name" value="CarboxypepD_reg"/>
    <property type="match status" value="1"/>
</dbReference>
<comment type="caution">
    <text evidence="8">The sequence shown here is derived from an EMBL/GenBank/DDBJ whole genome shotgun (WGS) entry which is preliminary data.</text>
</comment>
<evidence type="ECO:0000256" key="5">
    <source>
        <dbReference type="ARBA" id="ARBA00023136"/>
    </source>
</evidence>
<dbReference type="InterPro" id="IPR036942">
    <property type="entry name" value="Beta-barrel_TonB_sf"/>
</dbReference>
<evidence type="ECO:0000313" key="8">
    <source>
        <dbReference type="EMBL" id="TFH94098.1"/>
    </source>
</evidence>
<keyword evidence="6" id="KW-0998">Cell outer membrane</keyword>
<evidence type="ECO:0000256" key="1">
    <source>
        <dbReference type="ARBA" id="ARBA00004571"/>
    </source>
</evidence>
<proteinExistence type="predicted"/>
<dbReference type="GO" id="GO:0015344">
    <property type="term" value="F:siderophore uptake transmembrane transporter activity"/>
    <property type="evidence" value="ECO:0007669"/>
    <property type="project" value="TreeGrafter"/>
</dbReference>
<keyword evidence="4" id="KW-0812">Transmembrane</keyword>
<dbReference type="GO" id="GO:0044718">
    <property type="term" value="P:siderophore transmembrane transport"/>
    <property type="evidence" value="ECO:0007669"/>
    <property type="project" value="TreeGrafter"/>
</dbReference>
<protein>
    <submittedName>
        <fullName evidence="8">TonB-dependent receptor</fullName>
    </submittedName>
</protein>
<dbReference type="SUPFAM" id="SSF56935">
    <property type="entry name" value="Porins"/>
    <property type="match status" value="1"/>
</dbReference>
<dbReference type="InterPro" id="IPR008969">
    <property type="entry name" value="CarboxyPept-like_regulatory"/>
</dbReference>
<keyword evidence="8" id="KW-0675">Receptor</keyword>
<dbReference type="Pfam" id="PF25183">
    <property type="entry name" value="OMP_b-brl_4"/>
    <property type="match status" value="1"/>
</dbReference>